<dbReference type="Pfam" id="PF16212">
    <property type="entry name" value="PhoLip_ATPase_C"/>
    <property type="match status" value="1"/>
</dbReference>
<protein>
    <recommendedName>
        <fullName evidence="4">P-type ATPase C-terminal domain-containing protein</fullName>
    </recommendedName>
</protein>
<evidence type="ECO:0000259" key="4">
    <source>
        <dbReference type="Pfam" id="PF16212"/>
    </source>
</evidence>
<dbReference type="GO" id="GO:0016020">
    <property type="term" value="C:membrane"/>
    <property type="evidence" value="ECO:0007669"/>
    <property type="project" value="UniProtKB-SubCell"/>
</dbReference>
<keyword evidence="6" id="KW-1185">Reference proteome</keyword>
<dbReference type="EMBL" id="CAUOFW020010105">
    <property type="protein sequence ID" value="CAK9187722.1"/>
    <property type="molecule type" value="Genomic_DNA"/>
</dbReference>
<accession>A0ABC8V3E0</accession>
<keyword evidence="3" id="KW-0460">Magnesium</keyword>
<sequence length="181" mass="20297">DGANDVSMIQAADVGIGISGQEGMQAVMASDFAMSRFKFLETFLLVHGHWSYDRLANMSYNDSDIGIWEFGMSVVTTCMFAMVLQGCLETDLGQRNGCRGECTFHVIRSWGSKFEGMRGNLFFHVLDDDCFLPLRFVFISIKNSLVPNDVLKTVINSQKATRRKENFLVSWSRSTSASSIY</sequence>
<dbReference type="InterPro" id="IPR032630">
    <property type="entry name" value="P_typ_ATPase_c"/>
</dbReference>
<dbReference type="InterPro" id="IPR036412">
    <property type="entry name" value="HAD-like_sf"/>
</dbReference>
<dbReference type="PANTHER" id="PTHR24092:SF218">
    <property type="entry name" value="PHOSPHOLIPID-TRANSPORTING ATPASE"/>
    <property type="match status" value="1"/>
</dbReference>
<feature type="non-terminal residue" evidence="5">
    <location>
        <position position="181"/>
    </location>
</feature>
<evidence type="ECO:0000256" key="3">
    <source>
        <dbReference type="ARBA" id="ARBA00022842"/>
    </source>
</evidence>
<name>A0ABC8V3E0_9AQUA</name>
<comment type="caution">
    <text evidence="5">The sequence shown here is derived from an EMBL/GenBank/DDBJ whole genome shotgun (WGS) entry which is preliminary data.</text>
</comment>
<gene>
    <name evidence="5" type="ORF">ILEXP_LOCUS58314</name>
</gene>
<dbReference type="PANTHER" id="PTHR24092">
    <property type="entry name" value="PROBABLE PHOSPHOLIPID-TRANSPORTING ATPASE"/>
    <property type="match status" value="1"/>
</dbReference>
<proteinExistence type="predicted"/>
<organism evidence="5 6">
    <name type="scientific">Ilex paraguariensis</name>
    <name type="common">yerba mate</name>
    <dbReference type="NCBI Taxonomy" id="185542"/>
    <lineage>
        <taxon>Eukaryota</taxon>
        <taxon>Viridiplantae</taxon>
        <taxon>Streptophyta</taxon>
        <taxon>Embryophyta</taxon>
        <taxon>Tracheophyta</taxon>
        <taxon>Spermatophyta</taxon>
        <taxon>Magnoliopsida</taxon>
        <taxon>eudicotyledons</taxon>
        <taxon>Gunneridae</taxon>
        <taxon>Pentapetalae</taxon>
        <taxon>asterids</taxon>
        <taxon>campanulids</taxon>
        <taxon>Aquifoliales</taxon>
        <taxon>Aquifoliaceae</taxon>
        <taxon>Ilex</taxon>
    </lineage>
</organism>
<dbReference type="AlphaFoldDB" id="A0ABC8V3E0"/>
<feature type="domain" description="P-type ATPase C-terminal" evidence="4">
    <location>
        <begin position="27"/>
        <end position="59"/>
    </location>
</feature>
<feature type="non-terminal residue" evidence="5">
    <location>
        <position position="1"/>
    </location>
</feature>
<keyword evidence="2" id="KW-0479">Metal-binding</keyword>
<dbReference type="GO" id="GO:0046872">
    <property type="term" value="F:metal ion binding"/>
    <property type="evidence" value="ECO:0007669"/>
    <property type="project" value="UniProtKB-KW"/>
</dbReference>
<dbReference type="Proteomes" id="UP001642360">
    <property type="component" value="Unassembled WGS sequence"/>
</dbReference>
<reference evidence="5 6" key="1">
    <citation type="submission" date="2024-02" db="EMBL/GenBank/DDBJ databases">
        <authorList>
            <person name="Vignale AGUSTIN F."/>
            <person name="Sosa J E."/>
            <person name="Modenutti C."/>
        </authorList>
    </citation>
    <scope>NUCLEOTIDE SEQUENCE [LARGE SCALE GENOMIC DNA]</scope>
</reference>
<dbReference type="SUPFAM" id="SSF56784">
    <property type="entry name" value="HAD-like"/>
    <property type="match status" value="1"/>
</dbReference>
<evidence type="ECO:0000313" key="6">
    <source>
        <dbReference type="Proteomes" id="UP001642360"/>
    </source>
</evidence>
<comment type="subcellular location">
    <subcellularLocation>
        <location evidence="1">Membrane</location>
        <topology evidence="1">Multi-pass membrane protein</topology>
    </subcellularLocation>
</comment>
<dbReference type="InterPro" id="IPR023214">
    <property type="entry name" value="HAD_sf"/>
</dbReference>
<evidence type="ECO:0000256" key="2">
    <source>
        <dbReference type="ARBA" id="ARBA00022723"/>
    </source>
</evidence>
<evidence type="ECO:0000313" key="5">
    <source>
        <dbReference type="EMBL" id="CAK9187722.1"/>
    </source>
</evidence>
<evidence type="ECO:0000256" key="1">
    <source>
        <dbReference type="ARBA" id="ARBA00004141"/>
    </source>
</evidence>
<dbReference type="Gene3D" id="3.40.50.1000">
    <property type="entry name" value="HAD superfamily/HAD-like"/>
    <property type="match status" value="1"/>
</dbReference>